<gene>
    <name evidence="6" type="ORF">EC580_07190</name>
</gene>
<evidence type="ECO:0000313" key="6">
    <source>
        <dbReference type="EMBL" id="RNF62853.1"/>
    </source>
</evidence>
<evidence type="ECO:0000256" key="1">
    <source>
        <dbReference type="ARBA" id="ARBA00001947"/>
    </source>
</evidence>
<feature type="domain" description="Peptidase M16 C-terminal" evidence="5">
    <location>
        <begin position="173"/>
        <end position="345"/>
    </location>
</feature>
<comment type="similarity">
    <text evidence="2 3">Belongs to the peptidase M16 family.</text>
</comment>
<evidence type="ECO:0000259" key="4">
    <source>
        <dbReference type="Pfam" id="PF00675"/>
    </source>
</evidence>
<dbReference type="OrthoDB" id="5288178at2"/>
<dbReference type="InterPro" id="IPR001431">
    <property type="entry name" value="Pept_M16_Zn_BS"/>
</dbReference>
<comment type="cofactor">
    <cofactor evidence="1">
        <name>Zn(2+)</name>
        <dbReference type="ChEBI" id="CHEBI:29105"/>
    </cofactor>
</comment>
<organism evidence="6">
    <name type="scientific">Acidithiobacillus sulfuriphilus</name>
    <dbReference type="NCBI Taxonomy" id="1867749"/>
    <lineage>
        <taxon>Bacteria</taxon>
        <taxon>Pseudomonadati</taxon>
        <taxon>Pseudomonadota</taxon>
        <taxon>Acidithiobacillia</taxon>
        <taxon>Acidithiobacillales</taxon>
        <taxon>Acidithiobacillaceae</taxon>
        <taxon>Acidithiobacillus</taxon>
    </lineage>
</organism>
<evidence type="ECO:0000259" key="5">
    <source>
        <dbReference type="Pfam" id="PF05193"/>
    </source>
</evidence>
<name>A0A3M8R2T7_9PROT</name>
<dbReference type="GO" id="GO:0004222">
    <property type="term" value="F:metalloendopeptidase activity"/>
    <property type="evidence" value="ECO:0007669"/>
    <property type="project" value="InterPro"/>
</dbReference>
<dbReference type="AlphaFoldDB" id="A0A3M8R2T7"/>
<sequence>MGDEPMHAEITVLTNGVAVISEHLPGRQGVALSLSLGNGSRDQLREENGFAHLLEHMVFKGSLLRDADALNAAMEALGGTINAFTDREMTVFHGTMLAEDAGAGFALLEEMLMRPKFAHADLRLEKQVVAQEAAMAAEDIEDWVQERVLRELWGDHSLAWPVLGSARCIRQASRRRLVAYHARVLRESRLVVVGVGKVAHDTLCRWAEGAFGDIAPQPRGADQPPTFRIGRRLVHRPQAQQAHLVWAAQACSVADPDYYAYAVANLILGGGTASHLFRELRERRGLAYQVFSHLEALRDAGEWMIYVATPARSRDETAVAMAEVLHRLMENGPEAEELAGAKRSLRVQILLGQEDVETRMARLGRQWLYLGRCIAVEESLQRLAAVDAAAVTAVLSKAWGQRFELSCLPG</sequence>
<dbReference type="InterPro" id="IPR011765">
    <property type="entry name" value="Pept_M16_N"/>
</dbReference>
<accession>A0A3M8R2T7</accession>
<dbReference type="PANTHER" id="PTHR11851:SF49">
    <property type="entry name" value="MITOCHONDRIAL-PROCESSING PEPTIDASE SUBUNIT ALPHA"/>
    <property type="match status" value="1"/>
</dbReference>
<evidence type="ECO:0000256" key="2">
    <source>
        <dbReference type="ARBA" id="ARBA00007261"/>
    </source>
</evidence>
<dbReference type="GO" id="GO:0006508">
    <property type="term" value="P:proteolysis"/>
    <property type="evidence" value="ECO:0007669"/>
    <property type="project" value="InterPro"/>
</dbReference>
<dbReference type="InterPro" id="IPR011249">
    <property type="entry name" value="Metalloenz_LuxS/M16"/>
</dbReference>
<dbReference type="EMBL" id="RIZI01000161">
    <property type="protein sequence ID" value="RNF62853.1"/>
    <property type="molecule type" value="Genomic_DNA"/>
</dbReference>
<dbReference type="Pfam" id="PF00675">
    <property type="entry name" value="Peptidase_M16"/>
    <property type="match status" value="1"/>
</dbReference>
<comment type="caution">
    <text evidence="6">The sequence shown here is derived from an EMBL/GenBank/DDBJ whole genome shotgun (WGS) entry which is preliminary data.</text>
</comment>
<protein>
    <submittedName>
        <fullName evidence="6">Insulinase family protein</fullName>
    </submittedName>
</protein>
<dbReference type="InterPro" id="IPR050361">
    <property type="entry name" value="MPP/UQCRC_Complex"/>
</dbReference>
<dbReference type="Gene3D" id="3.30.830.10">
    <property type="entry name" value="Metalloenzyme, LuxS/M16 peptidase-like"/>
    <property type="match status" value="2"/>
</dbReference>
<dbReference type="GO" id="GO:0046872">
    <property type="term" value="F:metal ion binding"/>
    <property type="evidence" value="ECO:0007669"/>
    <property type="project" value="InterPro"/>
</dbReference>
<dbReference type="SUPFAM" id="SSF63411">
    <property type="entry name" value="LuxS/MPP-like metallohydrolase"/>
    <property type="match status" value="2"/>
</dbReference>
<evidence type="ECO:0000256" key="3">
    <source>
        <dbReference type="RuleBase" id="RU004447"/>
    </source>
</evidence>
<dbReference type="Pfam" id="PF05193">
    <property type="entry name" value="Peptidase_M16_C"/>
    <property type="match status" value="1"/>
</dbReference>
<dbReference type="InterPro" id="IPR007863">
    <property type="entry name" value="Peptidase_M16_C"/>
</dbReference>
<reference evidence="6" key="1">
    <citation type="submission" date="2018-10" db="EMBL/GenBank/DDBJ databases">
        <title>Acidithiobacillus sulfuriphilus sp. nov.: an extremely acidophilic sulfur-oxidizing chemolithotroph isolated from a neutral pH environment.</title>
        <authorList>
            <person name="Falagan C."/>
            <person name="Moya-Beltran A."/>
            <person name="Quatrini R."/>
            <person name="Johnson D.B."/>
        </authorList>
    </citation>
    <scope>NUCLEOTIDE SEQUENCE [LARGE SCALE GENOMIC DNA]</scope>
    <source>
        <strain evidence="6">CJ-2</strain>
    </source>
</reference>
<dbReference type="PANTHER" id="PTHR11851">
    <property type="entry name" value="METALLOPROTEASE"/>
    <property type="match status" value="1"/>
</dbReference>
<proteinExistence type="inferred from homology"/>
<dbReference type="PROSITE" id="PS00143">
    <property type="entry name" value="INSULINASE"/>
    <property type="match status" value="1"/>
</dbReference>
<feature type="domain" description="Peptidase M16 N-terminal" evidence="4">
    <location>
        <begin position="19"/>
        <end position="164"/>
    </location>
</feature>